<keyword evidence="7 8" id="KW-0807">Transducer</keyword>
<evidence type="ECO:0000256" key="7">
    <source>
        <dbReference type="ARBA" id="ARBA00023224"/>
    </source>
</evidence>
<feature type="transmembrane region" description="Helical" evidence="9">
    <location>
        <begin position="75"/>
        <end position="96"/>
    </location>
</feature>
<evidence type="ECO:0000256" key="6">
    <source>
        <dbReference type="ARBA" id="ARBA00023170"/>
    </source>
</evidence>
<feature type="transmembrane region" description="Helical" evidence="9">
    <location>
        <begin position="116"/>
        <end position="135"/>
    </location>
</feature>
<keyword evidence="9" id="KW-0716">Sensory transduction</keyword>
<keyword evidence="6 8" id="KW-0675">Receptor</keyword>
<feature type="transmembrane region" description="Helical" evidence="9">
    <location>
        <begin position="257"/>
        <end position="276"/>
    </location>
</feature>
<organism evidence="11 12">
    <name type="scientific">Microcaecilia unicolor</name>
    <dbReference type="NCBI Taxonomy" id="1415580"/>
    <lineage>
        <taxon>Eukaryota</taxon>
        <taxon>Metazoa</taxon>
        <taxon>Chordata</taxon>
        <taxon>Craniata</taxon>
        <taxon>Vertebrata</taxon>
        <taxon>Euteleostomi</taxon>
        <taxon>Amphibia</taxon>
        <taxon>Gymnophiona</taxon>
        <taxon>Siphonopidae</taxon>
        <taxon>Microcaecilia</taxon>
    </lineage>
</organism>
<keyword evidence="2 8" id="KW-0812">Transmembrane</keyword>
<gene>
    <name evidence="12" type="primary">LOC115460715</name>
</gene>
<proteinExistence type="inferred from homology"/>
<feature type="transmembrane region" description="Helical" evidence="9">
    <location>
        <begin position="212"/>
        <end position="236"/>
    </location>
</feature>
<dbReference type="Pfam" id="PF13853">
    <property type="entry name" value="7tm_4"/>
    <property type="match status" value="1"/>
</dbReference>
<evidence type="ECO:0000256" key="5">
    <source>
        <dbReference type="ARBA" id="ARBA00023136"/>
    </source>
</evidence>
<keyword evidence="9" id="KW-1003">Cell membrane</keyword>
<accession>A0A6P7X1J3</accession>
<comment type="subcellular location">
    <subcellularLocation>
        <location evidence="9">Cell membrane</location>
        <topology evidence="9">Multi-pass membrane protein</topology>
    </subcellularLocation>
    <subcellularLocation>
        <location evidence="1">Membrane</location>
        <topology evidence="1">Multi-pass membrane protein</topology>
    </subcellularLocation>
</comment>
<keyword evidence="9" id="KW-0552">Olfaction</keyword>
<keyword evidence="3 9" id="KW-1133">Transmembrane helix</keyword>
<evidence type="ECO:0000256" key="4">
    <source>
        <dbReference type="ARBA" id="ARBA00023040"/>
    </source>
</evidence>
<dbReference type="OrthoDB" id="9011197at2759"/>
<dbReference type="InterPro" id="IPR000725">
    <property type="entry name" value="Olfact_rcpt"/>
</dbReference>
<dbReference type="GO" id="GO:0004930">
    <property type="term" value="F:G protein-coupled receptor activity"/>
    <property type="evidence" value="ECO:0007669"/>
    <property type="project" value="UniProtKB-KW"/>
</dbReference>
<dbReference type="SUPFAM" id="SSF81321">
    <property type="entry name" value="Family A G protein-coupled receptor-like"/>
    <property type="match status" value="1"/>
</dbReference>
<dbReference type="RefSeq" id="XP_030046343.1">
    <property type="nucleotide sequence ID" value="XM_030190483.1"/>
</dbReference>
<sequence length="343" mass="39236">MNYLRVPCKDINYGTHNGRNQTSMSEFILLELTDDPELQILLFMVFLVVYFITLLGNIGMIVLIRMDPHLHKPIYLLLSTLSFTDLCYSSVIIPQMLLNFIVEEKTISYAECITQLYFYSALASTECLLLAVMAYDRYVALCNPLLYTVIMTRGLCIKLTAAAYVSGFLHSVIETGCLFRLSFCGSNVINHFACDFPPLFMLSCTDTSINELVLFIFAGSVTMSAVIVIIFSYSYIITTVLKIRSAEGRRKAFSTCTSHFICVTLFYGTILIMYLRPSSSYSQETDKILSFFYAVVIPMLNPLIYSLRNQEVKEAVRKIICRNMHSWEMLEPDLSISWWLHLR</sequence>
<dbReference type="KEGG" id="muo:115460715"/>
<evidence type="ECO:0000259" key="10">
    <source>
        <dbReference type="PROSITE" id="PS50262"/>
    </source>
</evidence>
<evidence type="ECO:0000256" key="9">
    <source>
        <dbReference type="RuleBase" id="RU363047"/>
    </source>
</evidence>
<keyword evidence="11" id="KW-1185">Reference proteome</keyword>
<dbReference type="PRINTS" id="PR00237">
    <property type="entry name" value="GPCRRHODOPSN"/>
</dbReference>
<feature type="transmembrane region" description="Helical" evidence="9">
    <location>
        <begin position="155"/>
        <end position="173"/>
    </location>
</feature>
<dbReference type="GO" id="GO:0004984">
    <property type="term" value="F:olfactory receptor activity"/>
    <property type="evidence" value="ECO:0007669"/>
    <property type="project" value="InterPro"/>
</dbReference>
<comment type="similarity">
    <text evidence="8">Belongs to the G-protein coupled receptor 1 family.</text>
</comment>
<dbReference type="InterPro" id="IPR017452">
    <property type="entry name" value="GPCR_Rhodpsn_7TM"/>
</dbReference>
<dbReference type="InterPro" id="IPR000276">
    <property type="entry name" value="GPCR_Rhodpsn"/>
</dbReference>
<dbReference type="FunFam" id="1.20.1070.10:FF:000003">
    <property type="entry name" value="Olfactory receptor"/>
    <property type="match status" value="1"/>
</dbReference>
<feature type="transmembrane region" description="Helical" evidence="9">
    <location>
        <begin position="288"/>
        <end position="307"/>
    </location>
</feature>
<evidence type="ECO:0000313" key="11">
    <source>
        <dbReference type="Proteomes" id="UP000515156"/>
    </source>
</evidence>
<dbReference type="PRINTS" id="PR00245">
    <property type="entry name" value="OLFACTORYR"/>
</dbReference>
<evidence type="ECO:0000256" key="2">
    <source>
        <dbReference type="ARBA" id="ARBA00022692"/>
    </source>
</evidence>
<name>A0A6P7X1J3_9AMPH</name>
<feature type="transmembrane region" description="Helical" evidence="9">
    <location>
        <begin position="40"/>
        <end position="63"/>
    </location>
</feature>
<keyword evidence="5 9" id="KW-0472">Membrane</keyword>
<evidence type="ECO:0000313" key="12">
    <source>
        <dbReference type="RefSeq" id="XP_030046343.1"/>
    </source>
</evidence>
<dbReference type="GeneID" id="115460715"/>
<dbReference type="PROSITE" id="PS00237">
    <property type="entry name" value="G_PROTEIN_RECEP_F1_1"/>
    <property type="match status" value="1"/>
</dbReference>
<dbReference type="InParanoid" id="A0A6P7X1J3"/>
<dbReference type="PROSITE" id="PS50262">
    <property type="entry name" value="G_PROTEIN_RECEP_F1_2"/>
    <property type="match status" value="1"/>
</dbReference>
<evidence type="ECO:0000256" key="8">
    <source>
        <dbReference type="RuleBase" id="RU000688"/>
    </source>
</evidence>
<dbReference type="FunCoup" id="A0A6P7X1J3">
    <property type="interactions" value="374"/>
</dbReference>
<dbReference type="Gene3D" id="1.20.1070.10">
    <property type="entry name" value="Rhodopsin 7-helix transmembrane proteins"/>
    <property type="match status" value="1"/>
</dbReference>
<dbReference type="CDD" id="cd15230">
    <property type="entry name" value="7tmA_OR5-like"/>
    <property type="match status" value="1"/>
</dbReference>
<dbReference type="GO" id="GO:0005886">
    <property type="term" value="C:plasma membrane"/>
    <property type="evidence" value="ECO:0007669"/>
    <property type="project" value="UniProtKB-SubCell"/>
</dbReference>
<reference evidence="12" key="1">
    <citation type="submission" date="2025-08" db="UniProtKB">
        <authorList>
            <consortium name="RefSeq"/>
        </authorList>
    </citation>
    <scope>IDENTIFICATION</scope>
</reference>
<dbReference type="Proteomes" id="UP000515156">
    <property type="component" value="Chromosome 1"/>
</dbReference>
<evidence type="ECO:0000256" key="1">
    <source>
        <dbReference type="ARBA" id="ARBA00004141"/>
    </source>
</evidence>
<keyword evidence="4 8" id="KW-0297">G-protein coupled receptor</keyword>
<dbReference type="AlphaFoldDB" id="A0A6P7X1J3"/>
<evidence type="ECO:0000256" key="3">
    <source>
        <dbReference type="ARBA" id="ARBA00022989"/>
    </source>
</evidence>
<dbReference type="PANTHER" id="PTHR48018">
    <property type="entry name" value="OLFACTORY RECEPTOR"/>
    <property type="match status" value="1"/>
</dbReference>
<feature type="domain" description="G-protein coupled receptors family 1 profile" evidence="10">
    <location>
        <begin position="56"/>
        <end position="305"/>
    </location>
</feature>
<protein>
    <recommendedName>
        <fullName evidence="9">Olfactory receptor</fullName>
    </recommendedName>
</protein>